<dbReference type="AlphaFoldDB" id="A0A6G5A0U6"/>
<feature type="transmembrane region" description="Helical" evidence="1">
    <location>
        <begin position="30"/>
        <end position="50"/>
    </location>
</feature>
<proteinExistence type="predicted"/>
<keyword evidence="1" id="KW-1133">Transmembrane helix</keyword>
<keyword evidence="1" id="KW-0812">Transmembrane</keyword>
<evidence type="ECO:0000313" key="2">
    <source>
        <dbReference type="EMBL" id="NIE44399.1"/>
    </source>
</evidence>
<organism evidence="2">
    <name type="scientific">Rhipicephalus microplus</name>
    <name type="common">Cattle tick</name>
    <name type="synonym">Boophilus microplus</name>
    <dbReference type="NCBI Taxonomy" id="6941"/>
    <lineage>
        <taxon>Eukaryota</taxon>
        <taxon>Metazoa</taxon>
        <taxon>Ecdysozoa</taxon>
        <taxon>Arthropoda</taxon>
        <taxon>Chelicerata</taxon>
        <taxon>Arachnida</taxon>
        <taxon>Acari</taxon>
        <taxon>Parasitiformes</taxon>
        <taxon>Ixodida</taxon>
        <taxon>Ixodoidea</taxon>
        <taxon>Ixodidae</taxon>
        <taxon>Rhipicephalinae</taxon>
        <taxon>Rhipicephalus</taxon>
        <taxon>Boophilus</taxon>
    </lineage>
</organism>
<reference evidence="2" key="1">
    <citation type="submission" date="2020-03" db="EMBL/GenBank/DDBJ databases">
        <title>A transcriptome and proteome of the tick Rhipicephalus microplus shaped by the genetic composition of its hosts and developmental stage.</title>
        <authorList>
            <person name="Garcia G.R."/>
            <person name="Ribeiro J.M.C."/>
            <person name="Maruyama S.R."/>
            <person name="Gardinasse L.G."/>
            <person name="Nelson K."/>
            <person name="Ferreira B.R."/>
            <person name="Andrade T.G."/>
            <person name="Santos I.K.F.M."/>
        </authorList>
    </citation>
    <scope>NUCLEOTIDE SEQUENCE</scope>
    <source>
        <strain evidence="2">NSGR</strain>
        <tissue evidence="2">Salivary glands</tissue>
    </source>
</reference>
<name>A0A6G5A0U6_RHIMP</name>
<dbReference type="EMBL" id="GIKN01002126">
    <property type="protein sequence ID" value="NIE44399.1"/>
    <property type="molecule type" value="Transcribed_RNA"/>
</dbReference>
<evidence type="ECO:0000256" key="1">
    <source>
        <dbReference type="SAM" id="Phobius"/>
    </source>
</evidence>
<sequence length="87" mass="9962">MKDLDSNTSALIKLRTLCDRIGNFTVPLTALKYLLSLHACCLLFFAPFFMQSRQFWDMLQIFLPQHCFSIDSVCGSNSVLWLLSVLI</sequence>
<accession>A0A6G5A0U6</accession>
<protein>
    <submittedName>
        <fullName evidence="2">Uncharacterized protein</fullName>
    </submittedName>
</protein>
<keyword evidence="1" id="KW-0472">Membrane</keyword>